<gene>
    <name evidence="2" type="ORF">COB67_12685</name>
</gene>
<evidence type="ECO:0000313" key="3">
    <source>
        <dbReference type="Proteomes" id="UP000218113"/>
    </source>
</evidence>
<sequence>MLNQRTRVNHTPLLLFLFVLLFSAFNVAMAEQQQRVQVVYQYGDLFLQDGDEFIAAPQGPYSVDQTFRIGEKEDAAVLQNIPEKLEEAGLVLSYGDREMITLSTSSTVKRLVNEEQVAAYQMTGAVHLFIKKNQKETPVNLLINGIPLTTAEGHFFFNDLGETTQLTLIEGTATATITGKVLEGGSTEQQENAAEVLQTEDATTDVVAQTEDATTDVVAQTEDATTDVVTQVKLIAV</sequence>
<organism evidence="2 3">
    <name type="scientific">SAR324 cluster bacterium</name>
    <dbReference type="NCBI Taxonomy" id="2024889"/>
    <lineage>
        <taxon>Bacteria</taxon>
        <taxon>Deltaproteobacteria</taxon>
        <taxon>SAR324 cluster</taxon>
    </lineage>
</organism>
<keyword evidence="1" id="KW-0732">Signal</keyword>
<dbReference type="AlphaFoldDB" id="A0A2A4SQK0"/>
<feature type="signal peptide" evidence="1">
    <location>
        <begin position="1"/>
        <end position="30"/>
    </location>
</feature>
<feature type="non-terminal residue" evidence="2">
    <location>
        <position position="237"/>
    </location>
</feature>
<accession>A0A2A4SQK0</accession>
<comment type="caution">
    <text evidence="2">The sequence shown here is derived from an EMBL/GenBank/DDBJ whole genome shotgun (WGS) entry which is preliminary data.</text>
</comment>
<evidence type="ECO:0008006" key="4">
    <source>
        <dbReference type="Google" id="ProtNLM"/>
    </source>
</evidence>
<protein>
    <recommendedName>
        <fullName evidence="4">FecR protein domain-containing protein</fullName>
    </recommendedName>
</protein>
<dbReference type="Proteomes" id="UP000218113">
    <property type="component" value="Unassembled WGS sequence"/>
</dbReference>
<evidence type="ECO:0000256" key="1">
    <source>
        <dbReference type="SAM" id="SignalP"/>
    </source>
</evidence>
<reference evidence="3" key="1">
    <citation type="submission" date="2017-08" db="EMBL/GenBank/DDBJ databases">
        <title>A dynamic microbial community with high functional redundancy inhabits the cold, oxic subseafloor aquifer.</title>
        <authorList>
            <person name="Tully B.J."/>
            <person name="Wheat C.G."/>
            <person name="Glazer B.T."/>
            <person name="Huber J.A."/>
        </authorList>
    </citation>
    <scope>NUCLEOTIDE SEQUENCE [LARGE SCALE GENOMIC DNA]</scope>
</reference>
<feature type="chain" id="PRO_5012720556" description="FecR protein domain-containing protein" evidence="1">
    <location>
        <begin position="31"/>
        <end position="237"/>
    </location>
</feature>
<proteinExistence type="predicted"/>
<evidence type="ECO:0000313" key="2">
    <source>
        <dbReference type="EMBL" id="PCI23528.1"/>
    </source>
</evidence>
<dbReference type="EMBL" id="NVSR01000141">
    <property type="protein sequence ID" value="PCI23528.1"/>
    <property type="molecule type" value="Genomic_DNA"/>
</dbReference>
<name>A0A2A4SQK0_9DELT</name>